<reference evidence="2 3" key="1">
    <citation type="submission" date="2016-07" db="EMBL/GenBank/DDBJ databases">
        <title>Pervasive Adenine N6-methylation of Active Genes in Fungi.</title>
        <authorList>
            <consortium name="DOE Joint Genome Institute"/>
            <person name="Mondo S.J."/>
            <person name="Dannebaum R.O."/>
            <person name="Kuo R.C."/>
            <person name="Labutti K."/>
            <person name="Haridas S."/>
            <person name="Kuo A."/>
            <person name="Salamov A."/>
            <person name="Ahrendt S.R."/>
            <person name="Lipzen A."/>
            <person name="Sullivan W."/>
            <person name="Andreopoulos W.B."/>
            <person name="Clum A."/>
            <person name="Lindquist E."/>
            <person name="Daum C."/>
            <person name="Ramamoorthy G.K."/>
            <person name="Gryganskyi A."/>
            <person name="Culley D."/>
            <person name="Magnuson J.K."/>
            <person name="James T.Y."/>
            <person name="O'Malley M.A."/>
            <person name="Stajich J.E."/>
            <person name="Spatafora J.W."/>
            <person name="Visel A."/>
            <person name="Grigoriev I.V."/>
        </authorList>
    </citation>
    <scope>NUCLEOTIDE SEQUENCE [LARGE SCALE GENOMIC DNA]</scope>
    <source>
        <strain evidence="2 3">NRRL 1336</strain>
    </source>
</reference>
<evidence type="ECO:0000313" key="3">
    <source>
        <dbReference type="Proteomes" id="UP000193560"/>
    </source>
</evidence>
<proteinExistence type="predicted"/>
<name>A0A1X2J048_9FUNG</name>
<dbReference type="Proteomes" id="UP000193560">
    <property type="component" value="Unassembled WGS sequence"/>
</dbReference>
<keyword evidence="3" id="KW-1185">Reference proteome</keyword>
<gene>
    <name evidence="2" type="ORF">BCR42DRAFT_3325</name>
</gene>
<keyword evidence="1" id="KW-0472">Membrane</keyword>
<accession>A0A1X2J048</accession>
<comment type="caution">
    <text evidence="2">The sequence shown here is derived from an EMBL/GenBank/DDBJ whole genome shotgun (WGS) entry which is preliminary data.</text>
</comment>
<sequence>MTYSLVVGPEHYYSAVDICNNPDILFGDSELESIMVVALLALSFLSNHIPDIGNIGFTNFNHQFETIIRYRMTLFGLKGTGGHQSSSKKIWYVGLFGKKNVEQFRATTATNDSVIASTNNDSTTMAVEMVILMTVVMTMTIKTTMPAAILTMMAATTMTTITTIAVATSVMTTRMKTIIDIL</sequence>
<organism evidence="2 3">
    <name type="scientific">Absidia repens</name>
    <dbReference type="NCBI Taxonomy" id="90262"/>
    <lineage>
        <taxon>Eukaryota</taxon>
        <taxon>Fungi</taxon>
        <taxon>Fungi incertae sedis</taxon>
        <taxon>Mucoromycota</taxon>
        <taxon>Mucoromycotina</taxon>
        <taxon>Mucoromycetes</taxon>
        <taxon>Mucorales</taxon>
        <taxon>Cunninghamellaceae</taxon>
        <taxon>Absidia</taxon>
    </lineage>
</organism>
<dbReference type="EMBL" id="MCGE01000001">
    <property type="protein sequence ID" value="ORZ25188.1"/>
    <property type="molecule type" value="Genomic_DNA"/>
</dbReference>
<keyword evidence="1" id="KW-0812">Transmembrane</keyword>
<protein>
    <submittedName>
        <fullName evidence="2">Uncharacterized protein</fullName>
    </submittedName>
</protein>
<dbReference type="AlphaFoldDB" id="A0A1X2J048"/>
<feature type="transmembrane region" description="Helical" evidence="1">
    <location>
        <begin position="147"/>
        <end position="167"/>
    </location>
</feature>
<keyword evidence="1" id="KW-1133">Transmembrane helix</keyword>
<evidence type="ECO:0000256" key="1">
    <source>
        <dbReference type="SAM" id="Phobius"/>
    </source>
</evidence>
<evidence type="ECO:0000313" key="2">
    <source>
        <dbReference type="EMBL" id="ORZ25188.1"/>
    </source>
</evidence>